<dbReference type="Pfam" id="PF14243">
    <property type="entry name" value="R2K_3"/>
    <property type="match status" value="1"/>
</dbReference>
<proteinExistence type="predicted"/>
<keyword evidence="3" id="KW-1185">Reference proteome</keyword>
<organism evidence="2 3">
    <name type="scientific">Microvenator marinus</name>
    <dbReference type="NCBI Taxonomy" id="2600177"/>
    <lineage>
        <taxon>Bacteria</taxon>
        <taxon>Deltaproteobacteria</taxon>
        <taxon>Bradymonadales</taxon>
        <taxon>Microvenatoraceae</taxon>
        <taxon>Microvenator</taxon>
    </lineage>
</organism>
<evidence type="ECO:0000259" key="1">
    <source>
        <dbReference type="Pfam" id="PF14243"/>
    </source>
</evidence>
<accession>A0A5B8Y2L4</accession>
<sequence>MIIFCSEPFARHKVDSSYEMEANAAKAAGCPIELMDYESLVSHGNPLLKPTAKPSQALYRGWMLHAEEYRQLYSQCASHGIRLINSPEQYVHCHHLPSSYSIIADNTAKTVWFELSAHDLDSQIENALQVFGSKPVIIKDYVKSEKHYWNEACFIPDASKTEHARRVIDRFLELRGESLAGGLVFREFLDLDPIGPHPQSGMPQFVEFRLFFLDLKLVTCTPYWDEQISTIAPPLHEFEELAKHIQSRFFTMDIARLETGRWVVIELGDGQVAGLPAQLEPSTFYARIKALNPESSN</sequence>
<gene>
    <name evidence="2" type="ORF">FRD01_22415</name>
</gene>
<dbReference type="Proteomes" id="UP000321595">
    <property type="component" value="Chromosome"/>
</dbReference>
<dbReference type="AlphaFoldDB" id="A0A5B8Y2L4"/>
<reference evidence="2 3" key="1">
    <citation type="submission" date="2019-08" db="EMBL/GenBank/DDBJ databases">
        <authorList>
            <person name="Liang Q."/>
        </authorList>
    </citation>
    <scope>NUCLEOTIDE SEQUENCE [LARGE SCALE GENOMIC DNA]</scope>
    <source>
        <strain evidence="2 3">V1718</strain>
    </source>
</reference>
<feature type="domain" description="ATP-grasp" evidence="1">
    <location>
        <begin position="133"/>
        <end position="287"/>
    </location>
</feature>
<protein>
    <recommendedName>
        <fullName evidence="1">ATP-grasp domain-containing protein</fullName>
    </recommendedName>
</protein>
<evidence type="ECO:0000313" key="3">
    <source>
        <dbReference type="Proteomes" id="UP000321595"/>
    </source>
</evidence>
<dbReference type="KEGG" id="bbae:FRD01_22415"/>
<dbReference type="RefSeq" id="WP_146963175.1">
    <property type="nucleotide sequence ID" value="NZ_CP042467.1"/>
</dbReference>
<dbReference type="EMBL" id="CP042467">
    <property type="protein sequence ID" value="QED29939.1"/>
    <property type="molecule type" value="Genomic_DNA"/>
</dbReference>
<evidence type="ECO:0000313" key="2">
    <source>
        <dbReference type="EMBL" id="QED29939.1"/>
    </source>
</evidence>
<name>A0A5B8Y2L4_9DELT</name>
<dbReference type="InterPro" id="IPR025643">
    <property type="entry name" value="R2K_3"/>
</dbReference>
<dbReference type="OrthoDB" id="5355744at2"/>